<dbReference type="PANTHER" id="PTHR31331">
    <property type="entry name" value="LCCL DOMAIN PROTEIN (AFU_ORTHOLOGUE AFUA_5G08630)"/>
    <property type="match status" value="1"/>
</dbReference>
<dbReference type="OrthoDB" id="441660at2759"/>
<keyword evidence="1" id="KW-0472">Membrane</keyword>
<dbReference type="InterPro" id="IPR036609">
    <property type="entry name" value="LCCL_sf"/>
</dbReference>
<protein>
    <recommendedName>
        <fullName evidence="2">LCCL domain-containing protein</fullName>
    </recommendedName>
</protein>
<name>A0A6A7BXD1_9PEZI</name>
<dbReference type="Gene3D" id="2.170.130.20">
    <property type="entry name" value="LCCL-like domain"/>
    <property type="match status" value="1"/>
</dbReference>
<reference evidence="3" key="1">
    <citation type="journal article" date="2020" name="Stud. Mycol.">
        <title>101 Dothideomycetes genomes: a test case for predicting lifestyles and emergence of pathogens.</title>
        <authorList>
            <person name="Haridas S."/>
            <person name="Albert R."/>
            <person name="Binder M."/>
            <person name="Bloem J."/>
            <person name="Labutti K."/>
            <person name="Salamov A."/>
            <person name="Andreopoulos B."/>
            <person name="Baker S."/>
            <person name="Barry K."/>
            <person name="Bills G."/>
            <person name="Bluhm B."/>
            <person name="Cannon C."/>
            <person name="Castanera R."/>
            <person name="Culley D."/>
            <person name="Daum C."/>
            <person name="Ezra D."/>
            <person name="Gonzalez J."/>
            <person name="Henrissat B."/>
            <person name="Kuo A."/>
            <person name="Liang C."/>
            <person name="Lipzen A."/>
            <person name="Lutzoni F."/>
            <person name="Magnuson J."/>
            <person name="Mondo S."/>
            <person name="Nolan M."/>
            <person name="Ohm R."/>
            <person name="Pangilinan J."/>
            <person name="Park H.-J."/>
            <person name="Ramirez L."/>
            <person name="Alfaro M."/>
            <person name="Sun H."/>
            <person name="Tritt A."/>
            <person name="Yoshinaga Y."/>
            <person name="Zwiers L.-H."/>
            <person name="Turgeon B."/>
            <person name="Goodwin S."/>
            <person name="Spatafora J."/>
            <person name="Crous P."/>
            <person name="Grigoriev I."/>
        </authorList>
    </citation>
    <scope>NUCLEOTIDE SEQUENCE</scope>
    <source>
        <strain evidence="3">CBS 480.64</strain>
    </source>
</reference>
<dbReference type="SMART" id="SM00603">
    <property type="entry name" value="LCCL"/>
    <property type="match status" value="1"/>
</dbReference>
<sequence length="591" mass="65585">MSAYANESSQRQPRKGIPQSIHNTWTAVAEWTKGPDPPRIFVIQPFFPHIQEAPLTLLDRYAPKRKHRIFLWIVWFACWLFTFSLILRASSFSATVPGYGSPMRLGCLSKYWSEGNGCGLNGNECRPFSNATLAFRCPANCRRELVQSPHAVGDQEVVYKPLVVGGPAEHHPDNLFKNAIYRGDSYICASAVHAGIIDDAQGGCAALTLLGEQRHFSSSKRHGIRSVSFDSYFPHTFGFLSHSRASCRDLRWEALGVSVTFTVLLGLFTTSAGVFFWSTFIILFFQTALATDPPNLTNYYSLLSVAFGRFLPACFCGWVTYRYTVKRTLANLTAQIEKCILWLGPAWVGALNNKTFDKIPIQRLTPHDISAQPGAVPALITTVLILVAIAIGQAWSFRLEGRMRRYLALYSSFVAALLLMVAIPGLSLRIHHYILALLLLPGTSFQNRPSLLYQGVLVGLFVNGIARWGFDSILQTPTELLEGMQKGSILPSVSVTAAAVGNITFALGRLPVYDAKLKTRFDGLSALVNDVERFRTYADGKGNVTWNWERHGEDVEYFRFAYVAGSVAGDFTKAGKWLVNGDWVDTKKGPS</sequence>
<feature type="transmembrane region" description="Helical" evidence="1">
    <location>
        <begin position="407"/>
        <end position="430"/>
    </location>
</feature>
<dbReference type="EMBL" id="MU005989">
    <property type="protein sequence ID" value="KAF2859732.1"/>
    <property type="molecule type" value="Genomic_DNA"/>
</dbReference>
<feature type="transmembrane region" description="Helical" evidence="1">
    <location>
        <begin position="254"/>
        <end position="287"/>
    </location>
</feature>
<evidence type="ECO:0000259" key="2">
    <source>
        <dbReference type="PROSITE" id="PS50820"/>
    </source>
</evidence>
<evidence type="ECO:0000256" key="1">
    <source>
        <dbReference type="SAM" id="Phobius"/>
    </source>
</evidence>
<dbReference type="Pfam" id="PF03815">
    <property type="entry name" value="LCCL"/>
    <property type="match status" value="1"/>
</dbReference>
<evidence type="ECO:0000313" key="3">
    <source>
        <dbReference type="EMBL" id="KAF2859732.1"/>
    </source>
</evidence>
<feature type="transmembrane region" description="Helical" evidence="1">
    <location>
        <begin position="299"/>
        <end position="321"/>
    </location>
</feature>
<feature type="transmembrane region" description="Helical" evidence="1">
    <location>
        <begin position="375"/>
        <end position="395"/>
    </location>
</feature>
<dbReference type="InterPro" id="IPR051957">
    <property type="entry name" value="CRISP-LCCL_domain"/>
</dbReference>
<keyword evidence="1" id="KW-1133">Transmembrane helix</keyword>
<dbReference type="InterPro" id="IPR004043">
    <property type="entry name" value="LCCL"/>
</dbReference>
<dbReference type="PANTHER" id="PTHR31331:SF8">
    <property type="entry name" value="LCCL DOMAIN PROTEIN (AFU_ORTHOLOGUE AFUA_5G02970)"/>
    <property type="match status" value="1"/>
</dbReference>
<accession>A0A6A7BXD1</accession>
<gene>
    <name evidence="3" type="ORF">K470DRAFT_300124</name>
</gene>
<keyword evidence="1" id="KW-0812">Transmembrane</keyword>
<dbReference type="SUPFAM" id="SSF69848">
    <property type="entry name" value="LCCL domain"/>
    <property type="match status" value="1"/>
</dbReference>
<evidence type="ECO:0000313" key="4">
    <source>
        <dbReference type="Proteomes" id="UP000799421"/>
    </source>
</evidence>
<feature type="domain" description="LCCL" evidence="2">
    <location>
        <begin position="118"/>
        <end position="228"/>
    </location>
</feature>
<dbReference type="PROSITE" id="PS50820">
    <property type="entry name" value="LCCL"/>
    <property type="match status" value="1"/>
</dbReference>
<feature type="transmembrane region" description="Helical" evidence="1">
    <location>
        <begin position="69"/>
        <end position="87"/>
    </location>
</feature>
<proteinExistence type="predicted"/>
<dbReference type="AlphaFoldDB" id="A0A6A7BXD1"/>
<organism evidence="3 4">
    <name type="scientific">Piedraia hortae CBS 480.64</name>
    <dbReference type="NCBI Taxonomy" id="1314780"/>
    <lineage>
        <taxon>Eukaryota</taxon>
        <taxon>Fungi</taxon>
        <taxon>Dikarya</taxon>
        <taxon>Ascomycota</taxon>
        <taxon>Pezizomycotina</taxon>
        <taxon>Dothideomycetes</taxon>
        <taxon>Dothideomycetidae</taxon>
        <taxon>Capnodiales</taxon>
        <taxon>Piedraiaceae</taxon>
        <taxon>Piedraia</taxon>
    </lineage>
</organism>
<dbReference type="Proteomes" id="UP000799421">
    <property type="component" value="Unassembled WGS sequence"/>
</dbReference>
<keyword evidence="4" id="KW-1185">Reference proteome</keyword>